<name>A0A8A4TTP0_SULCO</name>
<comment type="similarity">
    <text evidence="1">Belongs to the ABC transporter superfamily.</text>
</comment>
<evidence type="ECO:0000256" key="1">
    <source>
        <dbReference type="ARBA" id="ARBA00005417"/>
    </source>
</evidence>
<evidence type="ECO:0000256" key="4">
    <source>
        <dbReference type="ARBA" id="ARBA00022840"/>
    </source>
</evidence>
<dbReference type="GO" id="GO:0005524">
    <property type="term" value="F:ATP binding"/>
    <property type="evidence" value="ECO:0007669"/>
    <property type="project" value="UniProtKB-KW"/>
</dbReference>
<dbReference type="GO" id="GO:0016887">
    <property type="term" value="F:ATP hydrolysis activity"/>
    <property type="evidence" value="ECO:0007669"/>
    <property type="project" value="InterPro"/>
</dbReference>
<reference evidence="6" key="1">
    <citation type="submission" date="2021-03" db="EMBL/GenBank/DDBJ databases">
        <title>Acanthopleuribacteraceae sp. M133.</title>
        <authorList>
            <person name="Wang G."/>
        </authorList>
    </citation>
    <scope>NUCLEOTIDE SEQUENCE</scope>
    <source>
        <strain evidence="6">M133</strain>
    </source>
</reference>
<dbReference type="SUPFAM" id="SSF52540">
    <property type="entry name" value="P-loop containing nucleoside triphosphate hydrolases"/>
    <property type="match status" value="1"/>
</dbReference>
<dbReference type="Pfam" id="PF00005">
    <property type="entry name" value="ABC_tran"/>
    <property type="match status" value="1"/>
</dbReference>
<keyword evidence="7" id="KW-1185">Reference proteome</keyword>
<dbReference type="PROSITE" id="PS50893">
    <property type="entry name" value="ABC_TRANSPORTER_2"/>
    <property type="match status" value="1"/>
</dbReference>
<evidence type="ECO:0000259" key="5">
    <source>
        <dbReference type="PROSITE" id="PS50893"/>
    </source>
</evidence>
<keyword evidence="2" id="KW-0813">Transport</keyword>
<keyword evidence="3" id="KW-0547">Nucleotide-binding</keyword>
<evidence type="ECO:0000313" key="7">
    <source>
        <dbReference type="Proteomes" id="UP000663929"/>
    </source>
</evidence>
<evidence type="ECO:0000256" key="3">
    <source>
        <dbReference type="ARBA" id="ARBA00022741"/>
    </source>
</evidence>
<dbReference type="EMBL" id="CP071793">
    <property type="protein sequence ID" value="QTD53329.1"/>
    <property type="molecule type" value="Genomic_DNA"/>
</dbReference>
<dbReference type="InterPro" id="IPR027417">
    <property type="entry name" value="P-loop_NTPase"/>
</dbReference>
<accession>A0A8A4TTP0</accession>
<dbReference type="PANTHER" id="PTHR43335">
    <property type="entry name" value="ABC TRANSPORTER, ATP-BINDING PROTEIN"/>
    <property type="match status" value="1"/>
</dbReference>
<dbReference type="KEGG" id="scor:J3U87_12815"/>
<dbReference type="RefSeq" id="WP_237383431.1">
    <property type="nucleotide sequence ID" value="NZ_CP071793.1"/>
</dbReference>
<feature type="domain" description="ABC transporter" evidence="5">
    <location>
        <begin position="8"/>
        <end position="235"/>
    </location>
</feature>
<keyword evidence="4 6" id="KW-0067">ATP-binding</keyword>
<dbReference type="Gene3D" id="3.40.50.300">
    <property type="entry name" value="P-loop containing nucleotide triphosphate hydrolases"/>
    <property type="match status" value="1"/>
</dbReference>
<sequence>MMEGEVLVDVRNIKKYFGPIKAVDDISFQVRRGEIFGFMGPNGAGKSTAMKIITCFLEQDSGAVRVAGHDTLTESLAVRQKIGYLPESAPAYGEMTVTGFLEFVADARAIADKAAAIDRVVDMTGLENVRYQTVETLSKGFKRRVGLAQALIHDPEVLILDEPTDGLDPNQKALVQDLINRIARNKAIILSTHILDEVERVCNRALIISKGQILVDSTPQELIARADNHNVIKLELAEGDKALAKRIEDQNWCERVIRQTETQWEIVAKDRENHLGEVMDLLEGVAVTSIAVQEGRLEELFREITEGVCA</sequence>
<protein>
    <submittedName>
        <fullName evidence="6">ATP-binding cassette domain-containing protein</fullName>
    </submittedName>
</protein>
<dbReference type="AlphaFoldDB" id="A0A8A4TTP0"/>
<organism evidence="6 7">
    <name type="scientific">Sulfidibacter corallicola</name>
    <dbReference type="NCBI Taxonomy" id="2818388"/>
    <lineage>
        <taxon>Bacteria</taxon>
        <taxon>Pseudomonadati</taxon>
        <taxon>Acidobacteriota</taxon>
        <taxon>Holophagae</taxon>
        <taxon>Acanthopleuribacterales</taxon>
        <taxon>Acanthopleuribacteraceae</taxon>
        <taxon>Sulfidibacter</taxon>
    </lineage>
</organism>
<dbReference type="CDD" id="cd03230">
    <property type="entry name" value="ABC_DR_subfamily_A"/>
    <property type="match status" value="1"/>
</dbReference>
<evidence type="ECO:0000313" key="6">
    <source>
        <dbReference type="EMBL" id="QTD53329.1"/>
    </source>
</evidence>
<dbReference type="InterPro" id="IPR003439">
    <property type="entry name" value="ABC_transporter-like_ATP-bd"/>
</dbReference>
<proteinExistence type="inferred from homology"/>
<dbReference type="SMART" id="SM00382">
    <property type="entry name" value="AAA"/>
    <property type="match status" value="1"/>
</dbReference>
<dbReference type="Proteomes" id="UP000663929">
    <property type="component" value="Chromosome"/>
</dbReference>
<evidence type="ECO:0000256" key="2">
    <source>
        <dbReference type="ARBA" id="ARBA00022448"/>
    </source>
</evidence>
<dbReference type="InterPro" id="IPR003593">
    <property type="entry name" value="AAA+_ATPase"/>
</dbReference>
<gene>
    <name evidence="6" type="ORF">J3U87_12815</name>
</gene>